<accession>A0A3M0KSA6</accession>
<dbReference type="EMBL" id="QRBI01000104">
    <property type="protein sequence ID" value="RMC16182.1"/>
    <property type="molecule type" value="Genomic_DNA"/>
</dbReference>
<reference evidence="1 2" key="1">
    <citation type="submission" date="2018-07" db="EMBL/GenBank/DDBJ databases">
        <title>A high quality draft genome assembly of the barn swallow (H. rustica rustica).</title>
        <authorList>
            <person name="Formenti G."/>
            <person name="Chiara M."/>
            <person name="Poveda L."/>
            <person name="Francoijs K.-J."/>
            <person name="Bonisoli-Alquati A."/>
            <person name="Canova L."/>
            <person name="Gianfranceschi L."/>
            <person name="Horner D.S."/>
            <person name="Saino N."/>
        </authorList>
    </citation>
    <scope>NUCLEOTIDE SEQUENCE [LARGE SCALE GENOMIC DNA]</scope>
    <source>
        <strain evidence="1">Chelidonia</strain>
        <tissue evidence="1">Blood</tissue>
    </source>
</reference>
<name>A0A3M0KSA6_HIRRU</name>
<sequence length="124" mass="14075">MTMGPAHSIDKTYPSHEEWPFILELLCASTQCDISDVKASLHKRFHRITERFGLEGISKFIYFQHPMAMGASQSRVLCEMPSKVPGDVCTPAHIGLGMALEEMTNAKKRRDQWRDLHTTRSGGW</sequence>
<dbReference type="AlphaFoldDB" id="A0A3M0KSA6"/>
<comment type="caution">
    <text evidence="1">The sequence shown here is derived from an EMBL/GenBank/DDBJ whole genome shotgun (WGS) entry which is preliminary data.</text>
</comment>
<proteinExistence type="predicted"/>
<keyword evidence="2" id="KW-1185">Reference proteome</keyword>
<evidence type="ECO:0000313" key="1">
    <source>
        <dbReference type="EMBL" id="RMC16182.1"/>
    </source>
</evidence>
<gene>
    <name evidence="1" type="ORF">DUI87_08396</name>
</gene>
<protein>
    <submittedName>
        <fullName evidence="1">Uncharacterized protein</fullName>
    </submittedName>
</protein>
<organism evidence="1 2">
    <name type="scientific">Hirundo rustica rustica</name>
    <dbReference type="NCBI Taxonomy" id="333673"/>
    <lineage>
        <taxon>Eukaryota</taxon>
        <taxon>Metazoa</taxon>
        <taxon>Chordata</taxon>
        <taxon>Craniata</taxon>
        <taxon>Vertebrata</taxon>
        <taxon>Euteleostomi</taxon>
        <taxon>Archelosauria</taxon>
        <taxon>Archosauria</taxon>
        <taxon>Dinosauria</taxon>
        <taxon>Saurischia</taxon>
        <taxon>Theropoda</taxon>
        <taxon>Coelurosauria</taxon>
        <taxon>Aves</taxon>
        <taxon>Neognathae</taxon>
        <taxon>Neoaves</taxon>
        <taxon>Telluraves</taxon>
        <taxon>Australaves</taxon>
        <taxon>Passeriformes</taxon>
        <taxon>Sylvioidea</taxon>
        <taxon>Hirundinidae</taxon>
        <taxon>Hirundo</taxon>
    </lineage>
</organism>
<evidence type="ECO:0000313" key="2">
    <source>
        <dbReference type="Proteomes" id="UP000269221"/>
    </source>
</evidence>
<dbReference type="Proteomes" id="UP000269221">
    <property type="component" value="Unassembled WGS sequence"/>
</dbReference>